<dbReference type="EMBL" id="JAPDFL010000001">
    <property type="protein sequence ID" value="MCW1934374.1"/>
    <property type="molecule type" value="Genomic_DNA"/>
</dbReference>
<keyword evidence="1" id="KW-1133">Transmembrane helix</keyword>
<feature type="transmembrane region" description="Helical" evidence="1">
    <location>
        <begin position="6"/>
        <end position="23"/>
    </location>
</feature>
<comment type="caution">
    <text evidence="2">The sequence shown here is derived from an EMBL/GenBank/DDBJ whole genome shotgun (WGS) entry which is preliminary data.</text>
</comment>
<dbReference type="RefSeq" id="WP_264507175.1">
    <property type="nucleotide sequence ID" value="NZ_JAPDFL010000001.1"/>
</dbReference>
<evidence type="ECO:0000313" key="3">
    <source>
        <dbReference type="Proteomes" id="UP001208938"/>
    </source>
</evidence>
<keyword evidence="1" id="KW-0812">Transmembrane</keyword>
<protein>
    <submittedName>
        <fullName evidence="2">Uncharacterized protein</fullName>
    </submittedName>
</protein>
<dbReference type="Proteomes" id="UP001208938">
    <property type="component" value="Unassembled WGS sequence"/>
</dbReference>
<sequence>MLIRVVILFLIFILVMGMVQKMFRPNARLTKRNTPTLDRLRCPTCKRVNLTNAPAPCARPDCRYRP</sequence>
<reference evidence="2 3" key="1">
    <citation type="submission" date="2022-10" db="EMBL/GenBank/DDBJ databases">
        <title>Pararhodobacter sp. nov., isolated from marine algae.</title>
        <authorList>
            <person name="Choi B.J."/>
            <person name="Kim J.M."/>
            <person name="Lee J.K."/>
            <person name="Choi D.G."/>
            <person name="Jeon C.O."/>
        </authorList>
    </citation>
    <scope>NUCLEOTIDE SEQUENCE [LARGE SCALE GENOMIC DNA]</scope>
    <source>
        <strain evidence="2 3">ZQ420</strain>
    </source>
</reference>
<name>A0ABT3H3L0_9RHOB</name>
<gene>
    <name evidence="2" type="ORF">OKW52_19480</name>
</gene>
<evidence type="ECO:0000256" key="1">
    <source>
        <dbReference type="SAM" id="Phobius"/>
    </source>
</evidence>
<evidence type="ECO:0000313" key="2">
    <source>
        <dbReference type="EMBL" id="MCW1934374.1"/>
    </source>
</evidence>
<accession>A0ABT3H3L0</accession>
<keyword evidence="3" id="KW-1185">Reference proteome</keyword>
<organism evidence="2 3">
    <name type="scientific">Pararhodobacter zhoushanensis</name>
    <dbReference type="NCBI Taxonomy" id="2479545"/>
    <lineage>
        <taxon>Bacteria</taxon>
        <taxon>Pseudomonadati</taxon>
        <taxon>Pseudomonadota</taxon>
        <taxon>Alphaproteobacteria</taxon>
        <taxon>Rhodobacterales</taxon>
        <taxon>Paracoccaceae</taxon>
        <taxon>Pararhodobacter</taxon>
    </lineage>
</organism>
<proteinExistence type="predicted"/>
<keyword evidence="1" id="KW-0472">Membrane</keyword>